<dbReference type="GO" id="GO:0051213">
    <property type="term" value="F:dioxygenase activity"/>
    <property type="evidence" value="ECO:0007669"/>
    <property type="project" value="UniProtKB-KW"/>
</dbReference>
<keyword evidence="2" id="KW-0479">Metal-binding</keyword>
<dbReference type="Gene3D" id="3.90.380.10">
    <property type="entry name" value="Naphthalene 1,2-dioxygenase Alpha Subunit, Chain A, domain 1"/>
    <property type="match status" value="1"/>
</dbReference>
<dbReference type="SUPFAM" id="SSF55961">
    <property type="entry name" value="Bet v1-like"/>
    <property type="match status" value="1"/>
</dbReference>
<keyword evidence="3" id="KW-0560">Oxidoreductase</keyword>
<evidence type="ECO:0000313" key="8">
    <source>
        <dbReference type="EMBL" id="MCC4310191.1"/>
    </source>
</evidence>
<evidence type="ECO:0000256" key="5">
    <source>
        <dbReference type="ARBA" id="ARBA00023014"/>
    </source>
</evidence>
<dbReference type="Gene3D" id="2.102.10.10">
    <property type="entry name" value="Rieske [2Fe-2S] iron-sulphur domain"/>
    <property type="match status" value="1"/>
</dbReference>
<dbReference type="Proteomes" id="UP001108027">
    <property type="component" value="Unassembled WGS sequence"/>
</dbReference>
<sequence length="349" mass="40132">MLVTQQPVLRRFWYPVIPMAQLNDGPKPFRLLNQDLVLWLDSQGKPQAAEDRCAHRSAKLSLGWVEGDNIVCPYHGWNYDGTGACKKIPQTPDRPAGRAKVPAFKADERYGYVWVCLGEPLTDIPDMPEAKEPGYRMFHQFHEVWRTAGLRLMENSFDNAHFSFVHRESFGQFDKPIPADLNIKEGEYGFHFETKAPVNNPESQKKLLQMDSDTTVRHMTSNWYMPFGRRLNIRYPNGLVHSIVTYATPIDDEHSMICQWAFRSDSEQEAPEAEIIAFDRQVTEEDKRVLESTDYDVPLDTASGEEKHMPSDQPGMVMRKMMKALLERFGESEARSDHARIPVKQEKAS</sequence>
<dbReference type="InterPro" id="IPR017941">
    <property type="entry name" value="Rieske_2Fe-2S"/>
</dbReference>
<organism evidence="8 9">
    <name type="scientific">Alloalcanivorax marinus</name>
    <dbReference type="NCBI Taxonomy" id="1177169"/>
    <lineage>
        <taxon>Bacteria</taxon>
        <taxon>Pseudomonadati</taxon>
        <taxon>Pseudomonadota</taxon>
        <taxon>Gammaproteobacteria</taxon>
        <taxon>Oceanospirillales</taxon>
        <taxon>Alcanivoracaceae</taxon>
        <taxon>Alloalcanivorax</taxon>
    </lineage>
</organism>
<evidence type="ECO:0000256" key="1">
    <source>
        <dbReference type="ARBA" id="ARBA00022714"/>
    </source>
</evidence>
<comment type="caution">
    <text evidence="8">The sequence shown here is derived from an EMBL/GenBank/DDBJ whole genome shotgun (WGS) entry which is preliminary data.</text>
</comment>
<keyword evidence="4" id="KW-0408">Iron</keyword>
<evidence type="ECO:0000256" key="3">
    <source>
        <dbReference type="ARBA" id="ARBA00023002"/>
    </source>
</evidence>
<protein>
    <submittedName>
        <fullName evidence="8">Aromatic ring-hydroxylating dioxygenase subunit alpha</fullName>
    </submittedName>
</protein>
<feature type="region of interest" description="Disordered" evidence="6">
    <location>
        <begin position="329"/>
        <end position="349"/>
    </location>
</feature>
<dbReference type="GO" id="GO:0046872">
    <property type="term" value="F:metal ion binding"/>
    <property type="evidence" value="ECO:0007669"/>
    <property type="project" value="UniProtKB-KW"/>
</dbReference>
<dbReference type="InterPro" id="IPR044043">
    <property type="entry name" value="VanA_C_cat"/>
</dbReference>
<name>A0A9Q3UMT7_9GAMM</name>
<evidence type="ECO:0000259" key="7">
    <source>
        <dbReference type="PROSITE" id="PS51296"/>
    </source>
</evidence>
<evidence type="ECO:0000256" key="6">
    <source>
        <dbReference type="SAM" id="MobiDB-lite"/>
    </source>
</evidence>
<dbReference type="InterPro" id="IPR050584">
    <property type="entry name" value="Cholesterol_7-desaturase"/>
</dbReference>
<accession>A0A9Q3UMT7</accession>
<dbReference type="AlphaFoldDB" id="A0A9Q3UMT7"/>
<gene>
    <name evidence="8" type="ORF">LL252_16595</name>
</gene>
<dbReference type="GO" id="GO:0051537">
    <property type="term" value="F:2 iron, 2 sulfur cluster binding"/>
    <property type="evidence" value="ECO:0007669"/>
    <property type="project" value="UniProtKB-KW"/>
</dbReference>
<evidence type="ECO:0000256" key="4">
    <source>
        <dbReference type="ARBA" id="ARBA00023004"/>
    </source>
</evidence>
<evidence type="ECO:0000313" key="9">
    <source>
        <dbReference type="Proteomes" id="UP001108027"/>
    </source>
</evidence>
<dbReference type="Pfam" id="PF19112">
    <property type="entry name" value="VanA_C"/>
    <property type="match status" value="1"/>
</dbReference>
<dbReference type="PANTHER" id="PTHR21266:SF59">
    <property type="entry name" value="BLR4922 PROTEIN"/>
    <property type="match status" value="1"/>
</dbReference>
<dbReference type="Pfam" id="PF00355">
    <property type="entry name" value="Rieske"/>
    <property type="match status" value="1"/>
</dbReference>
<dbReference type="RefSeq" id="WP_204427659.1">
    <property type="nucleotide sequence ID" value="NZ_JADDOL010000005.1"/>
</dbReference>
<dbReference type="InterPro" id="IPR036922">
    <property type="entry name" value="Rieske_2Fe-2S_sf"/>
</dbReference>
<dbReference type="PROSITE" id="PS51296">
    <property type="entry name" value="RIESKE"/>
    <property type="match status" value="1"/>
</dbReference>
<proteinExistence type="predicted"/>
<keyword evidence="9" id="KW-1185">Reference proteome</keyword>
<dbReference type="EMBL" id="JAJGNA010000030">
    <property type="protein sequence ID" value="MCC4310191.1"/>
    <property type="molecule type" value="Genomic_DNA"/>
</dbReference>
<dbReference type="SUPFAM" id="SSF50022">
    <property type="entry name" value="ISP domain"/>
    <property type="match status" value="1"/>
</dbReference>
<keyword evidence="8" id="KW-0223">Dioxygenase</keyword>
<dbReference type="CDD" id="cd03469">
    <property type="entry name" value="Rieske_RO_Alpha_N"/>
    <property type="match status" value="1"/>
</dbReference>
<dbReference type="PANTHER" id="PTHR21266">
    <property type="entry name" value="IRON-SULFUR DOMAIN CONTAINING PROTEIN"/>
    <property type="match status" value="1"/>
</dbReference>
<keyword evidence="5" id="KW-0411">Iron-sulfur</keyword>
<keyword evidence="1" id="KW-0001">2Fe-2S</keyword>
<evidence type="ECO:0000256" key="2">
    <source>
        <dbReference type="ARBA" id="ARBA00022723"/>
    </source>
</evidence>
<feature type="domain" description="Rieske" evidence="7">
    <location>
        <begin position="13"/>
        <end position="115"/>
    </location>
</feature>
<reference evidence="8" key="1">
    <citation type="submission" date="2021-10" db="EMBL/GenBank/DDBJ databases">
        <title>The diversity and Nitrogen Metabolism of Culturable Nitrate-Utilizing Bacteria Within the Oxygen Minimum Zone of the Changjiang (Yangtze River)Estuary.</title>
        <authorList>
            <person name="Zhang D."/>
            <person name="Zheng J."/>
            <person name="Liu S."/>
            <person name="He W."/>
        </authorList>
    </citation>
    <scope>NUCLEOTIDE SEQUENCE</scope>
    <source>
        <strain evidence="8">FXH-223</strain>
    </source>
</reference>